<name>A0A9R1VAG4_LACSA</name>
<dbReference type="Proteomes" id="UP000235145">
    <property type="component" value="Unassembled WGS sequence"/>
</dbReference>
<dbReference type="EMBL" id="NBSK02000006">
    <property type="protein sequence ID" value="KAJ0201176.1"/>
    <property type="molecule type" value="Genomic_DNA"/>
</dbReference>
<evidence type="ECO:0000313" key="1">
    <source>
        <dbReference type="EMBL" id="KAJ0201176.1"/>
    </source>
</evidence>
<dbReference type="AlphaFoldDB" id="A0A9R1VAG4"/>
<proteinExistence type="predicted"/>
<evidence type="ECO:0000313" key="2">
    <source>
        <dbReference type="Proteomes" id="UP000235145"/>
    </source>
</evidence>
<keyword evidence="2" id="KW-1185">Reference proteome</keyword>
<sequence length="105" mass="11659">MVLASHRAMMELMIKHDQKTEACEINQAIYMRNLENQSGQLAQALSSRELRALLSNTQNLGNGNDKKKCNAITLRSGKVLIKLNLELSLTNVDHQLVGVGADKKK</sequence>
<protein>
    <submittedName>
        <fullName evidence="1">Uncharacterized protein</fullName>
    </submittedName>
</protein>
<organism evidence="1 2">
    <name type="scientific">Lactuca sativa</name>
    <name type="common">Garden lettuce</name>
    <dbReference type="NCBI Taxonomy" id="4236"/>
    <lineage>
        <taxon>Eukaryota</taxon>
        <taxon>Viridiplantae</taxon>
        <taxon>Streptophyta</taxon>
        <taxon>Embryophyta</taxon>
        <taxon>Tracheophyta</taxon>
        <taxon>Spermatophyta</taxon>
        <taxon>Magnoliopsida</taxon>
        <taxon>eudicotyledons</taxon>
        <taxon>Gunneridae</taxon>
        <taxon>Pentapetalae</taxon>
        <taxon>asterids</taxon>
        <taxon>campanulids</taxon>
        <taxon>Asterales</taxon>
        <taxon>Asteraceae</taxon>
        <taxon>Cichorioideae</taxon>
        <taxon>Cichorieae</taxon>
        <taxon>Lactucinae</taxon>
        <taxon>Lactuca</taxon>
    </lineage>
</organism>
<reference evidence="1 2" key="1">
    <citation type="journal article" date="2017" name="Nat. Commun.">
        <title>Genome assembly with in vitro proximity ligation data and whole-genome triplication in lettuce.</title>
        <authorList>
            <person name="Reyes-Chin-Wo S."/>
            <person name="Wang Z."/>
            <person name="Yang X."/>
            <person name="Kozik A."/>
            <person name="Arikit S."/>
            <person name="Song C."/>
            <person name="Xia L."/>
            <person name="Froenicke L."/>
            <person name="Lavelle D.O."/>
            <person name="Truco M.J."/>
            <person name="Xia R."/>
            <person name="Zhu S."/>
            <person name="Xu C."/>
            <person name="Xu H."/>
            <person name="Xu X."/>
            <person name="Cox K."/>
            <person name="Korf I."/>
            <person name="Meyers B.C."/>
            <person name="Michelmore R.W."/>
        </authorList>
    </citation>
    <scope>NUCLEOTIDE SEQUENCE [LARGE SCALE GENOMIC DNA]</scope>
    <source>
        <strain evidence="2">cv. Salinas</strain>
        <tissue evidence="1">Seedlings</tissue>
    </source>
</reference>
<accession>A0A9R1VAG4</accession>
<comment type="caution">
    <text evidence="1">The sequence shown here is derived from an EMBL/GenBank/DDBJ whole genome shotgun (WGS) entry which is preliminary data.</text>
</comment>
<gene>
    <name evidence="1" type="ORF">LSAT_V11C600338090</name>
</gene>